<dbReference type="SUPFAM" id="SSF111469">
    <property type="entry name" value="Geminin coiled-coil domain"/>
    <property type="match status" value="1"/>
</dbReference>
<organism evidence="8">
    <name type="scientific">Tabanus bromius</name>
    <name type="common">Band-eyed brown horse fly</name>
    <dbReference type="NCBI Taxonomy" id="304241"/>
    <lineage>
        <taxon>Eukaryota</taxon>
        <taxon>Metazoa</taxon>
        <taxon>Ecdysozoa</taxon>
        <taxon>Arthropoda</taxon>
        <taxon>Hexapoda</taxon>
        <taxon>Insecta</taxon>
        <taxon>Pterygota</taxon>
        <taxon>Neoptera</taxon>
        <taxon>Endopterygota</taxon>
        <taxon>Diptera</taxon>
        <taxon>Brachycera</taxon>
        <taxon>Tabanomorpha</taxon>
        <taxon>Tabanoidea</taxon>
        <taxon>Tabanidae</taxon>
        <taxon>Tabanus</taxon>
    </lineage>
</organism>
<keyword evidence="4" id="KW-0539">Nucleus</keyword>
<comment type="similarity">
    <text evidence="2">Belongs to the geminin family.</text>
</comment>
<proteinExistence type="evidence at transcript level"/>
<feature type="compositionally biased region" description="Basic and acidic residues" evidence="7">
    <location>
        <begin position="182"/>
        <end position="192"/>
    </location>
</feature>
<keyword evidence="3 6" id="KW-0175">Coiled coil</keyword>
<evidence type="ECO:0000256" key="2">
    <source>
        <dbReference type="ARBA" id="ARBA00007979"/>
    </source>
</evidence>
<dbReference type="InterPro" id="IPR022786">
    <property type="entry name" value="Geminin/Multicilin"/>
</dbReference>
<name>A0A0K8TM38_TABBR</name>
<evidence type="ECO:0000256" key="7">
    <source>
        <dbReference type="SAM" id="MobiDB-lite"/>
    </source>
</evidence>
<dbReference type="Gene3D" id="1.20.5.1180">
    <property type="entry name" value="Geminin coiled-coil domain"/>
    <property type="match status" value="1"/>
</dbReference>
<evidence type="ECO:0000256" key="5">
    <source>
        <dbReference type="ARBA" id="ARBA00023306"/>
    </source>
</evidence>
<evidence type="ECO:0000256" key="4">
    <source>
        <dbReference type="ARBA" id="ARBA00023242"/>
    </source>
</evidence>
<sequence>MSNCPAKVFIKVETSAEQQENLKQARKTLKVLQKDATDKENLVGRTLVGKGVLIKSKTASDVDLTELKRKKLRNQQTQTEVVPSPKITAEDLTSSESPSEHYWEILAEQRRKALNETLEENQKLYERIDGLEDELSTTKEMLEEAKSLVEVLTEMLNENEEQNTDEGNTSGMSNMVDVSQLEESKIEDTDDE</sequence>
<evidence type="ECO:0000256" key="1">
    <source>
        <dbReference type="ARBA" id="ARBA00004123"/>
    </source>
</evidence>
<dbReference type="Pfam" id="PF07412">
    <property type="entry name" value="Geminin"/>
    <property type="match status" value="1"/>
</dbReference>
<dbReference type="PANTHER" id="PTHR13372">
    <property type="entry name" value="GEMININ"/>
    <property type="match status" value="1"/>
</dbReference>
<protein>
    <submittedName>
        <fullName evidence="8">Putative geminin-like protein</fullName>
    </submittedName>
</protein>
<keyword evidence="5" id="KW-0131">Cell cycle</keyword>
<comment type="subcellular location">
    <subcellularLocation>
        <location evidence="1">Nucleus</location>
    </subcellularLocation>
</comment>
<dbReference type="EMBL" id="GDAI01002390">
    <property type="protein sequence ID" value="JAI15213.1"/>
    <property type="molecule type" value="mRNA"/>
</dbReference>
<dbReference type="PANTHER" id="PTHR13372:SF5">
    <property type="entry name" value="GEMININ"/>
    <property type="match status" value="1"/>
</dbReference>
<feature type="compositionally biased region" description="Polar residues" evidence="7">
    <location>
        <begin position="165"/>
        <end position="177"/>
    </location>
</feature>
<evidence type="ECO:0000313" key="8">
    <source>
        <dbReference type="EMBL" id="JAI15213.1"/>
    </source>
</evidence>
<evidence type="ECO:0000256" key="6">
    <source>
        <dbReference type="SAM" id="Coils"/>
    </source>
</evidence>
<dbReference type="GO" id="GO:0008156">
    <property type="term" value="P:negative regulation of DNA replication"/>
    <property type="evidence" value="ECO:0007669"/>
    <property type="project" value="TreeGrafter"/>
</dbReference>
<feature type="region of interest" description="Disordered" evidence="7">
    <location>
        <begin position="156"/>
        <end position="192"/>
    </location>
</feature>
<evidence type="ECO:0000256" key="3">
    <source>
        <dbReference type="ARBA" id="ARBA00023054"/>
    </source>
</evidence>
<reference evidence="8" key="1">
    <citation type="journal article" date="2015" name="Insect Biochem. Mol. Biol.">
        <title>An insight into the sialome of the horse fly, Tabanus bromius.</title>
        <authorList>
            <person name="Ribeiro J.M."/>
            <person name="Kazimirova M."/>
            <person name="Takac P."/>
            <person name="Andersen J.F."/>
            <person name="Francischetti I.M."/>
        </authorList>
    </citation>
    <scope>NUCLEOTIDE SEQUENCE</scope>
</reference>
<accession>A0A0K8TM38</accession>
<dbReference type="GO" id="GO:0045786">
    <property type="term" value="P:negative regulation of cell cycle"/>
    <property type="evidence" value="ECO:0007669"/>
    <property type="project" value="TreeGrafter"/>
</dbReference>
<feature type="coiled-coil region" evidence="6">
    <location>
        <begin position="15"/>
        <end position="42"/>
    </location>
</feature>
<dbReference type="AlphaFoldDB" id="A0A0K8TM38"/>
<dbReference type="GO" id="GO:0005634">
    <property type="term" value="C:nucleus"/>
    <property type="evidence" value="ECO:0007669"/>
    <property type="project" value="UniProtKB-SubCell"/>
</dbReference>